<organism evidence="2 3">
    <name type="scientific">Formosa sediminum</name>
    <dbReference type="NCBI Taxonomy" id="2594004"/>
    <lineage>
        <taxon>Bacteria</taxon>
        <taxon>Pseudomonadati</taxon>
        <taxon>Bacteroidota</taxon>
        <taxon>Flavobacteriia</taxon>
        <taxon>Flavobacteriales</taxon>
        <taxon>Flavobacteriaceae</taxon>
        <taxon>Formosa</taxon>
    </lineage>
</organism>
<dbReference type="Proteomes" id="UP000319209">
    <property type="component" value="Chromosome"/>
</dbReference>
<feature type="signal peptide" evidence="1">
    <location>
        <begin position="1"/>
        <end position="21"/>
    </location>
</feature>
<evidence type="ECO:0000313" key="3">
    <source>
        <dbReference type="Proteomes" id="UP000319209"/>
    </source>
</evidence>
<protein>
    <submittedName>
        <fullName evidence="2">Uncharacterized protein</fullName>
    </submittedName>
</protein>
<reference evidence="2 3" key="1">
    <citation type="submission" date="2019-07" db="EMBL/GenBank/DDBJ databases">
        <title>Genome sequencing for Formosa sp. PS13.</title>
        <authorList>
            <person name="Park S.-J."/>
        </authorList>
    </citation>
    <scope>NUCLEOTIDE SEQUENCE [LARGE SCALE GENOMIC DNA]</scope>
    <source>
        <strain evidence="2 3">PS13</strain>
    </source>
</reference>
<dbReference type="KEGG" id="fop:FNB79_00345"/>
<keyword evidence="3" id="KW-1185">Reference proteome</keyword>
<evidence type="ECO:0000256" key="1">
    <source>
        <dbReference type="SAM" id="SignalP"/>
    </source>
</evidence>
<dbReference type="OrthoDB" id="666398at2"/>
<evidence type="ECO:0000313" key="2">
    <source>
        <dbReference type="EMBL" id="QDO92500.1"/>
    </source>
</evidence>
<name>A0A516GM94_9FLAO</name>
<gene>
    <name evidence="2" type="ORF">FNB79_00345</name>
</gene>
<keyword evidence="1" id="KW-0732">Signal</keyword>
<feature type="chain" id="PRO_5021739469" evidence="1">
    <location>
        <begin position="22"/>
        <end position="177"/>
    </location>
</feature>
<dbReference type="PROSITE" id="PS51257">
    <property type="entry name" value="PROKAR_LIPOPROTEIN"/>
    <property type="match status" value="1"/>
</dbReference>
<dbReference type="RefSeq" id="WP_143379412.1">
    <property type="nucleotide sequence ID" value="NZ_CP041637.1"/>
</dbReference>
<sequence>MKNRLLVITLLLLGSIISSCSSDDDFNYQSDFENSHNTWLNFKESSNNSYKYVVSGGSVFTTYGWETTIKISNGVIVERSFRYTAGAEDFIPVDQLEWTENENKINSPEHENTSASTALTLDEIYEKAEQEWLIKRKNATSYFESENNGLISTCGYTKKNCLDDCFVGITIKNIVTL</sequence>
<proteinExistence type="predicted"/>
<dbReference type="EMBL" id="CP041637">
    <property type="protein sequence ID" value="QDO92500.1"/>
    <property type="molecule type" value="Genomic_DNA"/>
</dbReference>
<dbReference type="AlphaFoldDB" id="A0A516GM94"/>
<accession>A0A516GM94</accession>